<feature type="region of interest" description="Disordered" evidence="2">
    <location>
        <begin position="577"/>
        <end position="682"/>
    </location>
</feature>
<dbReference type="GO" id="GO:0000724">
    <property type="term" value="P:double-strand break repair via homologous recombination"/>
    <property type="evidence" value="ECO:0007669"/>
    <property type="project" value="TreeGrafter"/>
</dbReference>
<proteinExistence type="predicted"/>
<feature type="compositionally biased region" description="Acidic residues" evidence="2">
    <location>
        <begin position="12"/>
        <end position="21"/>
    </location>
</feature>
<feature type="region of interest" description="Disordered" evidence="2">
    <location>
        <begin position="365"/>
        <end position="405"/>
    </location>
</feature>
<dbReference type="GO" id="GO:0005634">
    <property type="term" value="C:nucleus"/>
    <property type="evidence" value="ECO:0007669"/>
    <property type="project" value="InterPro"/>
</dbReference>
<feature type="compositionally biased region" description="Polar residues" evidence="2">
    <location>
        <begin position="22"/>
        <end position="33"/>
    </location>
</feature>
<feature type="compositionally biased region" description="Basic and acidic residues" evidence="2">
    <location>
        <begin position="859"/>
        <end position="868"/>
    </location>
</feature>
<feature type="region of interest" description="Disordered" evidence="2">
    <location>
        <begin position="1"/>
        <end position="130"/>
    </location>
</feature>
<dbReference type="Proteomes" id="UP000799779">
    <property type="component" value="Unassembled WGS sequence"/>
</dbReference>
<feature type="coiled-coil region" evidence="1">
    <location>
        <begin position="1466"/>
        <end position="1493"/>
    </location>
</feature>
<dbReference type="OrthoDB" id="2386201at2759"/>
<dbReference type="GO" id="GO:0035361">
    <property type="term" value="C:Cul8-RING ubiquitin ligase complex"/>
    <property type="evidence" value="ECO:0007669"/>
    <property type="project" value="TreeGrafter"/>
</dbReference>
<feature type="region of interest" description="Disordered" evidence="2">
    <location>
        <begin position="229"/>
        <end position="279"/>
    </location>
</feature>
<feature type="compositionally biased region" description="Polar residues" evidence="2">
    <location>
        <begin position="41"/>
        <end position="51"/>
    </location>
</feature>
<dbReference type="PANTHER" id="PTHR28122:SF1">
    <property type="entry name" value="E3 UBIQUITIN-PROTEIN LIGASE SUBSTRATE RECEPTOR MMS22"/>
    <property type="match status" value="1"/>
</dbReference>
<sequence>MSTWRLNGYVQDSDEEEEDLETQTTNSSPTSQRVEAARVSSPHTSPFSSQVLGHGVSQELGSKNDGFIALRPSAQPSGGDLPVSPSIQTAPQASPVAGSRGQNTGSVEGLRTSPVPKKHELERPIAPMPSEAVCRPFILEPLYDSDSSLSDPPSDDEPPFAFASPQRQHGVRVVIPQNKVIERTESYRASRSLRERKPIQLHPYLLEGERYRQECQRRGIKPVVRPQSPVRHTVQNDAESQEQEFEPNHELRSNSPPDITVRTPATRKSKNNELHGSITRRSVAGSIERWQSFHQRDPHSSVRVKRRKLNGSDKQLGPVRRLADNAINKASDHNDIWAVPQSPPYSSSPMANEHFSNVQQLSRAINNTPFPDLPTPVDSSSLRGGVEPLELSDSGSDVVPTQRPERPLFDLISLLSDSSSDDSSLEDGPADNEVEVEVRKVGKRIKGVLPASWLRLDRQAQERRKAQTKNYGTGIMSPERGDIQRGVAQKRRGLKNPRGRTGSSNGLQDVVVISDASDNEPLNAEPPIFTRTGRDVQEASNLAAEFDARYAHDDVDVDDMENDELPLFAAGGVTRKRKRQSKLTDTFSRTSKKPRFEDDHLPKRKSVSTKGRGPSNLTRKKRSRPIAPRLSILDVEGSPSERSRASTPQFIRLARRQARRRPDLGRQSPHGKAIRLHTSRDTEDAQAVLQQWRKGAIQAKERGHAGKSRINYRPPLQDRANNQQHIQPTPSVSSGLTTTRKAQKPHEKDRQSLVTSVKGLAIFQRHPLSHPHGSTKTGQNRPQKTALRNIPLPRTAQLEGLEADFGRTHHRIAFARGLQQVDQQFAVQLHDDKLPRNPQLARFLADEDAVLPPLPTAKDIGEPQDPKRNGPSPFRGARILKAQARRIDTETREYRQPSEPAIRDVLDIISLEDAPKEEQLVLSGLAPFGHQYATHFDVSPLVVGTYFQSATFIGSEEFRRSLRIDQRDMDTHAGYYELHYNNANLACSSWNDQTFVQFERWFKAIWLPLESNASSEDAINVTMTTTALKATSSLLRSLVNYFATRLNFLDAVDRRDLASKMSRLLEFLVDNVLFRAKVLPDAFIRVQTNHESVRTLSYLLVLCFQVHRISSHSVVEPPLSDGLARLFAKIGGAIVQHILRLGITPLSEFLERNKEYKQRETGIADYDLFVESVVICIHLLGVADIPGATFWDLISNELSLQAVNASDVKRFDSIWASVFTLLPFAEMDASGILVVGRRSTFKDGNWGFIKDSLKQLFFLYPGTALKDTSALNDYIRANLKRCYILQSTWHWNKCDPMLTAMFDFFGRNGLRQLKLEESKGSPQFLERLADQPLIRLEAEDRSFNIFLKCVASGLQGMREVYPEKKLRSIILRCTPNHGRSYPKDKEVTQESLVPLRNHHDLLCTLYWASPPPCRPKIDLLRGLVQHESSHQAACRLNVRAWANLAAFQLSVDEPYAALQPLATWHKEIMQQTLRQYRSAKTEAEEDYKTAQSDITRDITIHDIRDMIKRNQTPIISTLRDCIAGMQNALKQARFPSSARSFLIDSGIVQLLELAHVDDPRLTIVIREALAMLREYAALYNRLSKEEVSQVSSEESQDYGDFPDLDDLDGVAQQPPKDSDFDFIQTPLWHLLSNAFGAETAPDDNLLMECIDTWAIFAGCQVASGVRSWTFFLGSFSQVGWHQLRDTDQTRKFRPYFMASLIECDVTAYEENHQEYLSALLVSLADRESMLRFQHRLLRAVVQADPRHPLLQNLPFYVESVTMGLDITLDNLRSRRLSLISSILANMRDNYLISSVENVSLAATRKLEYAALLKDFMSAMKNNYLQLQQGSTVTGAYVEFVQTIVQFLTQYVSDICPVLSFFTDSVAFPLPAGDPTYVIGRLCGYAPKLAKPGVTKQLSAFVQIVVQQAASDNQQPYLVNQLITALSSSNKDLAASSSLRSVLLQGIFPAYIEEAFSGPIGQVIARPILQSLQSILPVLSFDLRVTDPGNVQTICNSIASIAYTFIRCTETLVNDAALLTYPHILEALMLMFDIVGATLPILDYISSRTLQQSGKPDVVLYIEKLSIFAAEVIHNMIPHNIPIFDGNTTRNTSPHADLLAFCTRDLKDDIKRNWSEAGERIFFGYGNARREVAVSWGSLQEEKTRLVGAIERFHHAVGTVYGGEGSGGRERVTVDFVI</sequence>
<protein>
    <recommendedName>
        <fullName evidence="5">Mus7/MMS22 family-domain-containing protein</fullName>
    </recommendedName>
</protein>
<name>A0A6A5WNE9_9PLEO</name>
<keyword evidence="1" id="KW-0175">Coiled coil</keyword>
<gene>
    <name evidence="3" type="ORF">P154DRAFT_523535</name>
</gene>
<reference evidence="3" key="1">
    <citation type="journal article" date="2020" name="Stud. Mycol.">
        <title>101 Dothideomycetes genomes: a test case for predicting lifestyles and emergence of pathogens.</title>
        <authorList>
            <person name="Haridas S."/>
            <person name="Albert R."/>
            <person name="Binder M."/>
            <person name="Bloem J."/>
            <person name="Labutti K."/>
            <person name="Salamov A."/>
            <person name="Andreopoulos B."/>
            <person name="Baker S."/>
            <person name="Barry K."/>
            <person name="Bills G."/>
            <person name="Bluhm B."/>
            <person name="Cannon C."/>
            <person name="Castanera R."/>
            <person name="Culley D."/>
            <person name="Daum C."/>
            <person name="Ezra D."/>
            <person name="Gonzalez J."/>
            <person name="Henrissat B."/>
            <person name="Kuo A."/>
            <person name="Liang C."/>
            <person name="Lipzen A."/>
            <person name="Lutzoni F."/>
            <person name="Magnuson J."/>
            <person name="Mondo S."/>
            <person name="Nolan M."/>
            <person name="Ohm R."/>
            <person name="Pangilinan J."/>
            <person name="Park H.-J."/>
            <person name="Ramirez L."/>
            <person name="Alfaro M."/>
            <person name="Sun H."/>
            <person name="Tritt A."/>
            <person name="Yoshinaga Y."/>
            <person name="Zwiers L.-H."/>
            <person name="Turgeon B."/>
            <person name="Goodwin S."/>
            <person name="Spatafora J."/>
            <person name="Crous P."/>
            <person name="Grigoriev I."/>
        </authorList>
    </citation>
    <scope>NUCLEOTIDE SEQUENCE</scope>
    <source>
        <strain evidence="3">CBS 123094</strain>
    </source>
</reference>
<evidence type="ECO:0000256" key="2">
    <source>
        <dbReference type="SAM" id="MobiDB-lite"/>
    </source>
</evidence>
<feature type="region of interest" description="Disordered" evidence="2">
    <location>
        <begin position="855"/>
        <end position="875"/>
    </location>
</feature>
<feature type="compositionally biased region" description="Polar residues" evidence="2">
    <location>
        <begin position="719"/>
        <end position="740"/>
    </location>
</feature>
<feature type="region of interest" description="Disordered" evidence="2">
    <location>
        <begin position="144"/>
        <end position="176"/>
    </location>
</feature>
<evidence type="ECO:0000313" key="3">
    <source>
        <dbReference type="EMBL" id="KAF1999136.1"/>
    </source>
</evidence>
<dbReference type="EMBL" id="ML977598">
    <property type="protein sequence ID" value="KAF1999136.1"/>
    <property type="molecule type" value="Genomic_DNA"/>
</dbReference>
<evidence type="ECO:0000256" key="1">
    <source>
        <dbReference type="SAM" id="Coils"/>
    </source>
</evidence>
<organism evidence="3 4">
    <name type="scientific">Amniculicola lignicola CBS 123094</name>
    <dbReference type="NCBI Taxonomy" id="1392246"/>
    <lineage>
        <taxon>Eukaryota</taxon>
        <taxon>Fungi</taxon>
        <taxon>Dikarya</taxon>
        <taxon>Ascomycota</taxon>
        <taxon>Pezizomycotina</taxon>
        <taxon>Dothideomycetes</taxon>
        <taxon>Pleosporomycetidae</taxon>
        <taxon>Pleosporales</taxon>
        <taxon>Amniculicolaceae</taxon>
        <taxon>Amniculicola</taxon>
    </lineage>
</organism>
<keyword evidence="4" id="KW-1185">Reference proteome</keyword>
<evidence type="ECO:0008006" key="5">
    <source>
        <dbReference type="Google" id="ProtNLM"/>
    </source>
</evidence>
<dbReference type="GO" id="GO:0031297">
    <property type="term" value="P:replication fork processing"/>
    <property type="evidence" value="ECO:0007669"/>
    <property type="project" value="InterPro"/>
</dbReference>
<feature type="compositionally biased region" description="Polar residues" evidence="2">
    <location>
        <begin position="772"/>
        <end position="783"/>
    </location>
</feature>
<dbReference type="PANTHER" id="PTHR28122">
    <property type="entry name" value="E3 UBIQUITIN-PROTEIN LIGASE SUBSTRATE RECEPTOR MMS22"/>
    <property type="match status" value="1"/>
</dbReference>
<dbReference type="Pfam" id="PF09462">
    <property type="entry name" value="Mus7"/>
    <property type="match status" value="1"/>
</dbReference>
<feature type="region of interest" description="Disordered" evidence="2">
    <location>
        <begin position="697"/>
        <end position="784"/>
    </location>
</feature>
<dbReference type="InterPro" id="IPR019021">
    <property type="entry name" value="Mms22"/>
</dbReference>
<evidence type="ECO:0000313" key="4">
    <source>
        <dbReference type="Proteomes" id="UP000799779"/>
    </source>
</evidence>
<accession>A0A6A5WNE9</accession>